<proteinExistence type="predicted"/>
<evidence type="ECO:0000313" key="2">
    <source>
        <dbReference type="EMBL" id="JAS50603.1"/>
    </source>
</evidence>
<accession>A0A1B6FKS8</accession>
<sequence length="159" mass="18764">RIKVLEHIVEETQYEKKEIDDELLKFKEKADLDQTEITRLKHLLDLEDSKATETTTYHHNKMLYLLETALKEKDNTQKKLFSTEGKLATSTSDIAKLKEKISNLESDLMESQNNATSIRNVLEQNELLRQDDKIKSDEEIQFLKYKLKDLDELYQKTED</sequence>
<protein>
    <submittedName>
        <fullName evidence="2">Uncharacterized protein</fullName>
    </submittedName>
</protein>
<feature type="non-terminal residue" evidence="2">
    <location>
        <position position="1"/>
    </location>
</feature>
<keyword evidence="1" id="KW-0175">Coiled coil</keyword>
<feature type="coiled-coil region" evidence="1">
    <location>
        <begin position="87"/>
        <end position="114"/>
    </location>
</feature>
<name>A0A1B6FKS8_9HEMI</name>
<organism evidence="2">
    <name type="scientific">Cuerna arida</name>
    <dbReference type="NCBI Taxonomy" id="1464854"/>
    <lineage>
        <taxon>Eukaryota</taxon>
        <taxon>Metazoa</taxon>
        <taxon>Ecdysozoa</taxon>
        <taxon>Arthropoda</taxon>
        <taxon>Hexapoda</taxon>
        <taxon>Insecta</taxon>
        <taxon>Pterygota</taxon>
        <taxon>Neoptera</taxon>
        <taxon>Paraneoptera</taxon>
        <taxon>Hemiptera</taxon>
        <taxon>Auchenorrhyncha</taxon>
        <taxon>Membracoidea</taxon>
        <taxon>Cicadellidae</taxon>
        <taxon>Cicadellinae</taxon>
        <taxon>Proconiini</taxon>
        <taxon>Cuerna</taxon>
    </lineage>
</organism>
<feature type="non-terminal residue" evidence="2">
    <location>
        <position position="159"/>
    </location>
</feature>
<dbReference type="AlphaFoldDB" id="A0A1B6FKS8"/>
<reference evidence="2" key="1">
    <citation type="submission" date="2015-11" db="EMBL/GenBank/DDBJ databases">
        <title>De novo transcriptome assembly of four potential Pierce s Disease insect vectors from Arizona vineyards.</title>
        <authorList>
            <person name="Tassone E.E."/>
        </authorList>
    </citation>
    <scope>NUCLEOTIDE SEQUENCE</scope>
</reference>
<gene>
    <name evidence="2" type="ORF">g.7343</name>
</gene>
<dbReference type="EMBL" id="GECZ01019166">
    <property type="protein sequence ID" value="JAS50603.1"/>
    <property type="molecule type" value="Transcribed_RNA"/>
</dbReference>
<evidence type="ECO:0000256" key="1">
    <source>
        <dbReference type="SAM" id="Coils"/>
    </source>
</evidence>